<evidence type="ECO:0000256" key="1">
    <source>
        <dbReference type="ARBA" id="ARBA00004651"/>
    </source>
</evidence>
<dbReference type="FunFam" id="1.20.1250.20:FF:000196">
    <property type="entry name" value="MFS toxin efflux pump (AflT)"/>
    <property type="match status" value="1"/>
</dbReference>
<dbReference type="InterPro" id="IPR011701">
    <property type="entry name" value="MFS"/>
</dbReference>
<dbReference type="RefSeq" id="XP_016758133.1">
    <property type="nucleotide sequence ID" value="XM_016906584.1"/>
</dbReference>
<dbReference type="HOGENOM" id="CLU_000960_22_1_1"/>
<dbReference type="GeneID" id="27903721"/>
<evidence type="ECO:0000259" key="11">
    <source>
        <dbReference type="PROSITE" id="PS50850"/>
    </source>
</evidence>
<feature type="transmembrane region" description="Helical" evidence="10">
    <location>
        <begin position="439"/>
        <end position="457"/>
    </location>
</feature>
<feature type="transmembrane region" description="Helical" evidence="10">
    <location>
        <begin position="105"/>
        <end position="131"/>
    </location>
</feature>
<organism evidence="12 13">
    <name type="scientific">Sphaerulina musiva (strain SO2202)</name>
    <name type="common">Poplar stem canker fungus</name>
    <name type="synonym">Septoria musiva</name>
    <dbReference type="NCBI Taxonomy" id="692275"/>
    <lineage>
        <taxon>Eukaryota</taxon>
        <taxon>Fungi</taxon>
        <taxon>Dikarya</taxon>
        <taxon>Ascomycota</taxon>
        <taxon>Pezizomycotina</taxon>
        <taxon>Dothideomycetes</taxon>
        <taxon>Dothideomycetidae</taxon>
        <taxon>Mycosphaerellales</taxon>
        <taxon>Mycosphaerellaceae</taxon>
        <taxon>Sphaerulina</taxon>
    </lineage>
</organism>
<dbReference type="FunFam" id="1.20.1720.10:FF:000012">
    <property type="entry name" value="MFS toxin efflux pump (AflT)"/>
    <property type="match status" value="1"/>
</dbReference>
<keyword evidence="13" id="KW-1185">Reference proteome</keyword>
<keyword evidence="3" id="KW-0813">Transport</keyword>
<keyword evidence="6 10" id="KW-1133">Transmembrane helix</keyword>
<feature type="transmembrane region" description="Helical" evidence="10">
    <location>
        <begin position="261"/>
        <end position="281"/>
    </location>
</feature>
<dbReference type="Proteomes" id="UP000016931">
    <property type="component" value="Unassembled WGS sequence"/>
</dbReference>
<dbReference type="CDD" id="cd17502">
    <property type="entry name" value="MFS_Azr1_MDR_like"/>
    <property type="match status" value="1"/>
</dbReference>
<evidence type="ECO:0000256" key="3">
    <source>
        <dbReference type="ARBA" id="ARBA00022448"/>
    </source>
</evidence>
<keyword evidence="4" id="KW-1003">Cell membrane</keyword>
<feature type="transmembrane region" description="Helical" evidence="10">
    <location>
        <begin position="504"/>
        <end position="523"/>
    </location>
</feature>
<dbReference type="EMBL" id="KB456268">
    <property type="protein sequence ID" value="EMF10012.1"/>
    <property type="molecule type" value="Genomic_DNA"/>
</dbReference>
<comment type="subcellular location">
    <subcellularLocation>
        <location evidence="1">Cell membrane</location>
        <topology evidence="1">Multi-pass membrane protein</topology>
    </subcellularLocation>
</comment>
<proteinExistence type="inferred from homology"/>
<evidence type="ECO:0000256" key="2">
    <source>
        <dbReference type="ARBA" id="ARBA00007520"/>
    </source>
</evidence>
<dbReference type="PROSITE" id="PS50850">
    <property type="entry name" value="MFS"/>
    <property type="match status" value="1"/>
</dbReference>
<name>M3CCA9_SPHMS</name>
<dbReference type="AlphaFoldDB" id="M3CCA9"/>
<dbReference type="SUPFAM" id="SSF103473">
    <property type="entry name" value="MFS general substrate transporter"/>
    <property type="match status" value="1"/>
</dbReference>
<accession>M3CCA9</accession>
<dbReference type="Pfam" id="PF07690">
    <property type="entry name" value="MFS_1"/>
    <property type="match status" value="1"/>
</dbReference>
<feature type="transmembrane region" description="Helical" evidence="10">
    <location>
        <begin position="143"/>
        <end position="161"/>
    </location>
</feature>
<feature type="transmembrane region" description="Helical" evidence="10">
    <location>
        <begin position="231"/>
        <end position="249"/>
    </location>
</feature>
<feature type="transmembrane region" description="Helical" evidence="10">
    <location>
        <begin position="570"/>
        <end position="592"/>
    </location>
</feature>
<reference evidence="12 13" key="1">
    <citation type="journal article" date="2012" name="PLoS Pathog.">
        <title>Diverse lifestyles and strategies of plant pathogenesis encoded in the genomes of eighteen Dothideomycetes fungi.</title>
        <authorList>
            <person name="Ohm R.A."/>
            <person name="Feau N."/>
            <person name="Henrissat B."/>
            <person name="Schoch C.L."/>
            <person name="Horwitz B.A."/>
            <person name="Barry K.W."/>
            <person name="Condon B.J."/>
            <person name="Copeland A.C."/>
            <person name="Dhillon B."/>
            <person name="Glaser F."/>
            <person name="Hesse C.N."/>
            <person name="Kosti I."/>
            <person name="LaButti K."/>
            <person name="Lindquist E.A."/>
            <person name="Lucas S."/>
            <person name="Salamov A.A."/>
            <person name="Bradshaw R.E."/>
            <person name="Ciuffetti L."/>
            <person name="Hamelin R.C."/>
            <person name="Kema G.H.J."/>
            <person name="Lawrence C."/>
            <person name="Scott J.A."/>
            <person name="Spatafora J.W."/>
            <person name="Turgeon B.G."/>
            <person name="de Wit P.J.G.M."/>
            <person name="Zhong S."/>
            <person name="Goodwin S.B."/>
            <person name="Grigoriev I.V."/>
        </authorList>
    </citation>
    <scope>NUCLEOTIDE SEQUENCE [LARGE SCALE GENOMIC DNA]</scope>
    <source>
        <strain evidence="12 13">SO2202</strain>
    </source>
</reference>
<evidence type="ECO:0000313" key="12">
    <source>
        <dbReference type="EMBL" id="EMF10012.1"/>
    </source>
</evidence>
<gene>
    <name evidence="12" type="ORF">SEPMUDRAFT_151079</name>
</gene>
<feature type="region of interest" description="Disordered" evidence="9">
    <location>
        <begin position="1"/>
        <end position="73"/>
    </location>
</feature>
<sequence length="607" mass="64730">MQFFKRQKATSADVPPSTSHSTQPSIHKDDDSEKRAADTLDKSGTHLAVTSPSPTRQLSTDSTDSSGHPQVPANEATLEKRIEGIEADVDEPAADGTVYPKGMKLAAITAALMLSVFCMALDNTIISTAIPKITDQFKAIDDVGWYGSSYLLTTCAFQLFFGKLYTFFSIKWVYMVALIIFEIGSAVCGAAPDSMSLIVGRAVAGVGSAGIFSGAILIVANTVPLSKRPMYTGLIGAMYGLASVAGPLMGGAFTDHVSWRWCFYINLPIGAVTLIFIFFFYHPTTRAKSLAAGGWKAKLEQFDMYGTIIFLPMIVCLLLALQWGGSKYSWSDGRIIGLFVVFGVLALVWGGIQYWKQDNATVPPRLITQRTVASAAWFGATLGASFFIFVYYLPIWFQAIKGVSATQSGIRNIPMILGLVIVSVIAGAIITVLGYYTPFVIGSSVLMAIGAGMLSTLTPSSGSPEWIGYQVLFGAGVGMGMQQTLIAVQAVLPAPDIPIGTATVMFSQTLGGALFISVAQNVFQNKLLTNLRTLVPGLDPAIVQNTGATELASIIPAEFQDGVKLAYNGAIMSCFYVAVACAGLSILGSMFFEWKSVKGKKLEMAAA</sequence>
<evidence type="ECO:0000256" key="7">
    <source>
        <dbReference type="ARBA" id="ARBA00023136"/>
    </source>
</evidence>
<dbReference type="PRINTS" id="PR01036">
    <property type="entry name" value="TCRTETB"/>
</dbReference>
<dbReference type="InterPro" id="IPR036259">
    <property type="entry name" value="MFS_trans_sf"/>
</dbReference>
<protein>
    <submittedName>
        <fullName evidence="12">Major facilitator superfamily transporter</fullName>
    </submittedName>
</protein>
<evidence type="ECO:0000256" key="6">
    <source>
        <dbReference type="ARBA" id="ARBA00022989"/>
    </source>
</evidence>
<evidence type="ECO:0000256" key="5">
    <source>
        <dbReference type="ARBA" id="ARBA00022692"/>
    </source>
</evidence>
<evidence type="ECO:0000256" key="10">
    <source>
        <dbReference type="SAM" id="Phobius"/>
    </source>
</evidence>
<feature type="compositionally biased region" description="Polar residues" evidence="9">
    <location>
        <begin position="48"/>
        <end position="68"/>
    </location>
</feature>
<dbReference type="PANTHER" id="PTHR23501:SF199">
    <property type="entry name" value="MFS EFFLUX TRANSPORTER INPD-RELATED"/>
    <property type="match status" value="1"/>
</dbReference>
<feature type="transmembrane region" description="Helical" evidence="10">
    <location>
        <begin position="375"/>
        <end position="393"/>
    </location>
</feature>
<feature type="transmembrane region" description="Helical" evidence="10">
    <location>
        <begin position="198"/>
        <end position="219"/>
    </location>
</feature>
<feature type="compositionally biased region" description="Polar residues" evidence="9">
    <location>
        <begin position="16"/>
        <end position="25"/>
    </location>
</feature>
<keyword evidence="5 10" id="KW-0812">Transmembrane</keyword>
<dbReference type="OrthoDB" id="10021397at2759"/>
<feature type="transmembrane region" description="Helical" evidence="10">
    <location>
        <begin position="413"/>
        <end position="432"/>
    </location>
</feature>
<feature type="transmembrane region" description="Helical" evidence="10">
    <location>
        <begin position="302"/>
        <end position="323"/>
    </location>
</feature>
<dbReference type="FunFam" id="1.20.1250.20:FF:000489">
    <property type="entry name" value="MFS general substrate transporter"/>
    <property type="match status" value="1"/>
</dbReference>
<dbReference type="GO" id="GO:0022857">
    <property type="term" value="F:transmembrane transporter activity"/>
    <property type="evidence" value="ECO:0007669"/>
    <property type="project" value="InterPro"/>
</dbReference>
<dbReference type="Gene3D" id="1.20.1250.20">
    <property type="entry name" value="MFS general substrate transporter like domains"/>
    <property type="match status" value="2"/>
</dbReference>
<evidence type="ECO:0000256" key="8">
    <source>
        <dbReference type="ARBA" id="ARBA00023180"/>
    </source>
</evidence>
<evidence type="ECO:0000313" key="13">
    <source>
        <dbReference type="Proteomes" id="UP000016931"/>
    </source>
</evidence>
<dbReference type="PANTHER" id="PTHR23501">
    <property type="entry name" value="MAJOR FACILITATOR SUPERFAMILY"/>
    <property type="match status" value="1"/>
</dbReference>
<keyword evidence="8" id="KW-0325">Glycoprotein</keyword>
<keyword evidence="7 10" id="KW-0472">Membrane</keyword>
<feature type="compositionally biased region" description="Basic and acidic residues" evidence="9">
    <location>
        <begin position="26"/>
        <end position="44"/>
    </location>
</feature>
<feature type="domain" description="Major facilitator superfamily (MFS) profile" evidence="11">
    <location>
        <begin position="108"/>
        <end position="597"/>
    </location>
</feature>
<feature type="transmembrane region" description="Helical" evidence="10">
    <location>
        <begin position="173"/>
        <end position="192"/>
    </location>
</feature>
<dbReference type="eggNOG" id="KOG0254">
    <property type="taxonomic scope" value="Eukaryota"/>
</dbReference>
<dbReference type="OMA" id="WCILAFG"/>
<feature type="transmembrane region" description="Helical" evidence="10">
    <location>
        <begin position="469"/>
        <end position="492"/>
    </location>
</feature>
<dbReference type="InterPro" id="IPR020846">
    <property type="entry name" value="MFS_dom"/>
</dbReference>
<feature type="transmembrane region" description="Helical" evidence="10">
    <location>
        <begin position="335"/>
        <end position="355"/>
    </location>
</feature>
<evidence type="ECO:0000256" key="4">
    <source>
        <dbReference type="ARBA" id="ARBA00022475"/>
    </source>
</evidence>
<evidence type="ECO:0000256" key="9">
    <source>
        <dbReference type="SAM" id="MobiDB-lite"/>
    </source>
</evidence>
<comment type="similarity">
    <text evidence="2">Belongs to the major facilitator superfamily. TCR/Tet family.</text>
</comment>
<dbReference type="GO" id="GO:0005886">
    <property type="term" value="C:plasma membrane"/>
    <property type="evidence" value="ECO:0007669"/>
    <property type="project" value="UniProtKB-SubCell"/>
</dbReference>